<dbReference type="AlphaFoldDB" id="M6VQD1"/>
<reference evidence="1 2" key="1">
    <citation type="submission" date="2013-01" db="EMBL/GenBank/DDBJ databases">
        <authorList>
            <person name="Harkins D.M."/>
            <person name="Durkin A.S."/>
            <person name="Brinkac L.M."/>
            <person name="Haft D.H."/>
            <person name="Selengut J.D."/>
            <person name="Sanka R."/>
            <person name="DePew J."/>
            <person name="Purushe J."/>
            <person name="Matthias M.A."/>
            <person name="Vinetz J.M."/>
            <person name="Sutton G.G."/>
            <person name="Nierman W.C."/>
            <person name="Fouts D.E."/>
        </authorList>
    </citation>
    <scope>NUCLEOTIDE SEQUENCE [LARGE SCALE GENOMIC DNA]</scope>
    <source>
        <strain evidence="1 2">CBC1416</strain>
    </source>
</reference>
<name>M6VQD1_9LEPT</name>
<gene>
    <name evidence="1" type="ORF">LEP1GSC161_0277</name>
</gene>
<protein>
    <submittedName>
        <fullName evidence="1">Uncharacterized protein</fullName>
    </submittedName>
</protein>
<proteinExistence type="predicted"/>
<dbReference type="EMBL" id="AKWE02000017">
    <property type="protein sequence ID" value="EMO59727.1"/>
    <property type="molecule type" value="Genomic_DNA"/>
</dbReference>
<sequence>MNDLRNLVDRDPQVRIQRTKGFSPEEISSVADWIATEHARRNVRQSRRRIREAFKSYRNERTYLKQQIKERDALLLTLKAETDAMAAVIKDIKKSYGIRVVA</sequence>
<evidence type="ECO:0000313" key="1">
    <source>
        <dbReference type="EMBL" id="EMO59727.1"/>
    </source>
</evidence>
<evidence type="ECO:0000313" key="2">
    <source>
        <dbReference type="Proteomes" id="UP000012149"/>
    </source>
</evidence>
<dbReference type="Proteomes" id="UP000012149">
    <property type="component" value="Unassembled WGS sequence"/>
</dbReference>
<organism evidence="1 2">
    <name type="scientific">Leptospira santarosai str. CBC1416</name>
    <dbReference type="NCBI Taxonomy" id="1193059"/>
    <lineage>
        <taxon>Bacteria</taxon>
        <taxon>Pseudomonadati</taxon>
        <taxon>Spirochaetota</taxon>
        <taxon>Spirochaetia</taxon>
        <taxon>Leptospirales</taxon>
        <taxon>Leptospiraceae</taxon>
        <taxon>Leptospira</taxon>
    </lineage>
</organism>
<comment type="caution">
    <text evidence="1">The sequence shown here is derived from an EMBL/GenBank/DDBJ whole genome shotgun (WGS) entry which is preliminary data.</text>
</comment>
<accession>M6VQD1</accession>